<keyword evidence="9" id="KW-1185">Reference proteome</keyword>
<evidence type="ECO:0000256" key="6">
    <source>
        <dbReference type="ARBA" id="ARBA00023002"/>
    </source>
</evidence>
<dbReference type="InterPro" id="IPR036291">
    <property type="entry name" value="NAD(P)-bd_dom_sf"/>
</dbReference>
<dbReference type="AlphaFoldDB" id="A0A1H3AT34"/>
<dbReference type="SMART" id="SM00829">
    <property type="entry name" value="PKS_ER"/>
    <property type="match status" value="1"/>
</dbReference>
<dbReference type="RefSeq" id="WP_092682673.1">
    <property type="nucleotide sequence ID" value="NZ_FNMZ01000004.1"/>
</dbReference>
<reference evidence="8 9" key="1">
    <citation type="submission" date="2016-10" db="EMBL/GenBank/DDBJ databases">
        <authorList>
            <person name="de Groot N.N."/>
        </authorList>
    </citation>
    <scope>NUCLEOTIDE SEQUENCE [LARGE SCALE GENOMIC DNA]</scope>
    <source>
        <strain evidence="8 9">DSM 17890</strain>
    </source>
</reference>
<evidence type="ECO:0000256" key="3">
    <source>
        <dbReference type="ARBA" id="ARBA00013190"/>
    </source>
</evidence>
<dbReference type="InterPro" id="IPR013149">
    <property type="entry name" value="ADH-like_C"/>
</dbReference>
<evidence type="ECO:0000313" key="9">
    <source>
        <dbReference type="Proteomes" id="UP000199118"/>
    </source>
</evidence>
<comment type="similarity">
    <text evidence="2">Belongs to the zinc-containing alcohol dehydrogenase family.</text>
</comment>
<protein>
    <recommendedName>
        <fullName evidence="3">alcohol dehydrogenase</fullName>
        <ecNumber evidence="3">1.1.1.1</ecNumber>
    </recommendedName>
</protein>
<evidence type="ECO:0000256" key="5">
    <source>
        <dbReference type="ARBA" id="ARBA00022833"/>
    </source>
</evidence>
<dbReference type="GO" id="GO:0005737">
    <property type="term" value="C:cytoplasm"/>
    <property type="evidence" value="ECO:0007669"/>
    <property type="project" value="TreeGrafter"/>
</dbReference>
<dbReference type="Proteomes" id="UP000199118">
    <property type="component" value="Unassembled WGS sequence"/>
</dbReference>
<evidence type="ECO:0000313" key="8">
    <source>
        <dbReference type="EMBL" id="SDX32900.1"/>
    </source>
</evidence>
<keyword evidence="5" id="KW-0862">Zinc</keyword>
<evidence type="ECO:0000256" key="4">
    <source>
        <dbReference type="ARBA" id="ARBA00022723"/>
    </source>
</evidence>
<comment type="cofactor">
    <cofactor evidence="1">
        <name>Zn(2+)</name>
        <dbReference type="ChEBI" id="CHEBI:29105"/>
    </cofactor>
</comment>
<evidence type="ECO:0000256" key="1">
    <source>
        <dbReference type="ARBA" id="ARBA00001947"/>
    </source>
</evidence>
<accession>A0A1H3AT34</accession>
<dbReference type="EC" id="1.1.1.1" evidence="3"/>
<dbReference type="PANTHER" id="PTHR42940:SF8">
    <property type="entry name" value="VACUOLAR PROTEIN SORTING-ASSOCIATED PROTEIN 11"/>
    <property type="match status" value="1"/>
</dbReference>
<name>A0A1H3AT34_9RHOB</name>
<dbReference type="PANTHER" id="PTHR42940">
    <property type="entry name" value="ALCOHOL DEHYDROGENASE 1-RELATED"/>
    <property type="match status" value="1"/>
</dbReference>
<dbReference type="InterPro" id="IPR011032">
    <property type="entry name" value="GroES-like_sf"/>
</dbReference>
<dbReference type="InterPro" id="IPR020843">
    <property type="entry name" value="ER"/>
</dbReference>
<dbReference type="SUPFAM" id="SSF51735">
    <property type="entry name" value="NAD(P)-binding Rossmann-fold domains"/>
    <property type="match status" value="1"/>
</dbReference>
<dbReference type="Pfam" id="PF08240">
    <property type="entry name" value="ADH_N"/>
    <property type="match status" value="1"/>
</dbReference>
<proteinExistence type="inferred from homology"/>
<dbReference type="CDD" id="cd08240">
    <property type="entry name" value="6_hydroxyhexanoate_dh_like"/>
    <property type="match status" value="1"/>
</dbReference>
<organism evidence="8 9">
    <name type="scientific">Albimonas donghaensis</name>
    <dbReference type="NCBI Taxonomy" id="356660"/>
    <lineage>
        <taxon>Bacteria</taxon>
        <taxon>Pseudomonadati</taxon>
        <taxon>Pseudomonadota</taxon>
        <taxon>Alphaproteobacteria</taxon>
        <taxon>Rhodobacterales</taxon>
        <taxon>Paracoccaceae</taxon>
        <taxon>Albimonas</taxon>
    </lineage>
</organism>
<keyword evidence="4" id="KW-0479">Metal-binding</keyword>
<keyword evidence="6" id="KW-0560">Oxidoreductase</keyword>
<dbReference type="OrthoDB" id="5295340at2"/>
<evidence type="ECO:0000259" key="7">
    <source>
        <dbReference type="SMART" id="SM00829"/>
    </source>
</evidence>
<feature type="domain" description="Enoyl reductase (ER)" evidence="7">
    <location>
        <begin position="52"/>
        <end position="350"/>
    </location>
</feature>
<dbReference type="SUPFAM" id="SSF50129">
    <property type="entry name" value="GroES-like"/>
    <property type="match status" value="1"/>
</dbReference>
<sequence length="353" mass="37366">MRSYALVEFGKPFEAIDREDPTPTGTEVVVRVRRSGVCHSDVHIWEGFFDYGDGQKFKMEDRGMKLPHTLGHEILGEVVAAGPDATDAPIGKTMLVHPWIGCGECAACEEGDENLCAKMAALGVVRPGGFATHVVVPHSKFLVDIGDVDPSVAAPYACSGVTVFTALKKLKPIRDDEWLAVMGAGGLGLAAITIAKAMGFKNVISVDMGQEKLSAAVDMGADRTIDVRDAGEGALDELRKASEGKLMAVLDTVGAEATSKLGFEGLTKAGKYVIVGLHGGTFKAPLPKLPQMALTVAGSYVGSCNDLRELMELVKAGKVKSVPITERPLEKAYDTVVDLLEGNVVGRVVLTTD</sequence>
<dbReference type="InterPro" id="IPR013154">
    <property type="entry name" value="ADH-like_N"/>
</dbReference>
<dbReference type="GO" id="GO:0046872">
    <property type="term" value="F:metal ion binding"/>
    <property type="evidence" value="ECO:0007669"/>
    <property type="project" value="UniProtKB-KW"/>
</dbReference>
<dbReference type="EMBL" id="FNMZ01000004">
    <property type="protein sequence ID" value="SDX32900.1"/>
    <property type="molecule type" value="Genomic_DNA"/>
</dbReference>
<dbReference type="Gene3D" id="3.90.180.10">
    <property type="entry name" value="Medium-chain alcohol dehydrogenases, catalytic domain"/>
    <property type="match status" value="1"/>
</dbReference>
<gene>
    <name evidence="8" type="ORF">SAMN05444336_104315</name>
</gene>
<dbReference type="GO" id="GO:0004022">
    <property type="term" value="F:alcohol dehydrogenase (NAD+) activity"/>
    <property type="evidence" value="ECO:0007669"/>
    <property type="project" value="UniProtKB-EC"/>
</dbReference>
<dbReference type="STRING" id="356660.SAMN05444336_104315"/>
<dbReference type="Gene3D" id="3.40.50.720">
    <property type="entry name" value="NAD(P)-binding Rossmann-like Domain"/>
    <property type="match status" value="1"/>
</dbReference>
<evidence type="ECO:0000256" key="2">
    <source>
        <dbReference type="ARBA" id="ARBA00008072"/>
    </source>
</evidence>
<dbReference type="Pfam" id="PF00107">
    <property type="entry name" value="ADH_zinc_N"/>
    <property type="match status" value="1"/>
</dbReference>